<accession>A0ABT3SUR9</accession>
<dbReference type="SMART" id="SM00342">
    <property type="entry name" value="HTH_ARAC"/>
    <property type="match status" value="1"/>
</dbReference>
<dbReference type="Proteomes" id="UP001143307">
    <property type="component" value="Unassembled WGS sequence"/>
</dbReference>
<evidence type="ECO:0000256" key="1">
    <source>
        <dbReference type="ARBA" id="ARBA00023015"/>
    </source>
</evidence>
<evidence type="ECO:0000313" key="6">
    <source>
        <dbReference type="Proteomes" id="UP001143307"/>
    </source>
</evidence>
<dbReference type="InterPro" id="IPR018060">
    <property type="entry name" value="HTH_AraC"/>
</dbReference>
<protein>
    <submittedName>
        <fullName evidence="5">Helix-turn-helix domain-containing protein</fullName>
    </submittedName>
</protein>
<dbReference type="SUPFAM" id="SSF46689">
    <property type="entry name" value="Homeodomain-like"/>
    <property type="match status" value="1"/>
</dbReference>
<evidence type="ECO:0000313" key="5">
    <source>
        <dbReference type="EMBL" id="MCX2973049.1"/>
    </source>
</evidence>
<keyword evidence="6" id="KW-1185">Reference proteome</keyword>
<keyword evidence="2" id="KW-0238">DNA-binding</keyword>
<dbReference type="EMBL" id="SHNP01000002">
    <property type="protein sequence ID" value="MCX2973049.1"/>
    <property type="molecule type" value="Genomic_DNA"/>
</dbReference>
<dbReference type="PANTHER" id="PTHR47894">
    <property type="entry name" value="HTH-TYPE TRANSCRIPTIONAL REGULATOR GADX"/>
    <property type="match status" value="1"/>
</dbReference>
<evidence type="ECO:0000259" key="4">
    <source>
        <dbReference type="PROSITE" id="PS01124"/>
    </source>
</evidence>
<reference evidence="5" key="1">
    <citation type="submission" date="2019-02" db="EMBL/GenBank/DDBJ databases">
        <authorList>
            <person name="Li S.-H."/>
        </authorList>
    </citation>
    <scope>NUCLEOTIDE SEQUENCE</scope>
    <source>
        <strain evidence="5">IMCC8485</strain>
    </source>
</reference>
<organism evidence="5 6">
    <name type="scientific">Candidatus Seongchinamella marina</name>
    <dbReference type="NCBI Taxonomy" id="2518990"/>
    <lineage>
        <taxon>Bacteria</taxon>
        <taxon>Pseudomonadati</taxon>
        <taxon>Pseudomonadota</taxon>
        <taxon>Gammaproteobacteria</taxon>
        <taxon>Cellvibrionales</taxon>
        <taxon>Halieaceae</taxon>
        <taxon>Seongchinamella</taxon>
    </lineage>
</organism>
<dbReference type="RefSeq" id="WP_279252007.1">
    <property type="nucleotide sequence ID" value="NZ_SHNP01000002.1"/>
</dbReference>
<dbReference type="InterPro" id="IPR032687">
    <property type="entry name" value="AraC-type_N"/>
</dbReference>
<feature type="domain" description="HTH araC/xylS-type" evidence="4">
    <location>
        <begin position="234"/>
        <end position="331"/>
    </location>
</feature>
<sequence length="335" mass="38070">MDSIIPVYARLVLREMERRNIDIAALFANSSLTREALLDGGDINIVDFLRILDVGHDRLKGEHLGLILGRNMRVFALGPVGAGMVVSPTVREGLRLTESYTRLHTSYIVMQASSTLDGIRIQLLYQYEMGTLKHFHTETAALLLQQYVEDITGQPLNDAHYRLSVPKPADTSAYDEAFHGHLSFDGQKDEIEIPRHWLDQPSPYFHAELWQQSQLSLSKRLQELGETRTQSYSQHVRALLRTSEPPLPDLGQVACNLHVSERTLNRRLQAESSSFRQLKSEALANWAKIYLDQTEHSVESIAATLGYKDTANFRRAFRKSTHSSPNEYRLTSTRL</sequence>
<evidence type="ECO:0000256" key="2">
    <source>
        <dbReference type="ARBA" id="ARBA00023125"/>
    </source>
</evidence>
<name>A0ABT3SUR9_9GAMM</name>
<dbReference type="Gene3D" id="1.10.10.60">
    <property type="entry name" value="Homeodomain-like"/>
    <property type="match status" value="1"/>
</dbReference>
<dbReference type="InterPro" id="IPR009057">
    <property type="entry name" value="Homeodomain-like_sf"/>
</dbReference>
<comment type="caution">
    <text evidence="5">The sequence shown here is derived from an EMBL/GenBank/DDBJ whole genome shotgun (WGS) entry which is preliminary data.</text>
</comment>
<keyword evidence="1" id="KW-0805">Transcription regulation</keyword>
<keyword evidence="3" id="KW-0804">Transcription</keyword>
<evidence type="ECO:0000256" key="3">
    <source>
        <dbReference type="ARBA" id="ARBA00023163"/>
    </source>
</evidence>
<gene>
    <name evidence="5" type="ORF">EYC87_05545</name>
</gene>
<dbReference type="PANTHER" id="PTHR47894:SF1">
    <property type="entry name" value="HTH-TYPE TRANSCRIPTIONAL REGULATOR VQSM"/>
    <property type="match status" value="1"/>
</dbReference>
<dbReference type="PROSITE" id="PS01124">
    <property type="entry name" value="HTH_ARAC_FAMILY_2"/>
    <property type="match status" value="1"/>
</dbReference>
<proteinExistence type="predicted"/>
<dbReference type="Pfam" id="PF12833">
    <property type="entry name" value="HTH_18"/>
    <property type="match status" value="1"/>
</dbReference>
<dbReference type="Pfam" id="PF12625">
    <property type="entry name" value="Arabinose_bd"/>
    <property type="match status" value="1"/>
</dbReference>